<dbReference type="NCBIfam" id="TIGR00633">
    <property type="entry name" value="xth"/>
    <property type="match status" value="1"/>
</dbReference>
<keyword evidence="5 7" id="KW-0460">Magnesium</keyword>
<dbReference type="Proteomes" id="UP000199354">
    <property type="component" value="Unassembled WGS sequence"/>
</dbReference>
<dbReference type="GO" id="GO:0008311">
    <property type="term" value="F:double-stranded DNA 3'-5' DNA exonuclease activity"/>
    <property type="evidence" value="ECO:0007669"/>
    <property type="project" value="TreeGrafter"/>
</dbReference>
<dbReference type="GO" id="GO:0046872">
    <property type="term" value="F:metal ion binding"/>
    <property type="evidence" value="ECO:0007669"/>
    <property type="project" value="UniProtKB-KW"/>
</dbReference>
<evidence type="ECO:0000256" key="3">
    <source>
        <dbReference type="ARBA" id="ARBA00022723"/>
    </source>
</evidence>
<feature type="binding site" evidence="7">
    <location>
        <position position="35"/>
    </location>
    <ligand>
        <name>Mg(2+)</name>
        <dbReference type="ChEBI" id="CHEBI:18420"/>
        <label>1</label>
    </ligand>
</feature>
<evidence type="ECO:0000256" key="2">
    <source>
        <dbReference type="ARBA" id="ARBA00007092"/>
    </source>
</evidence>
<evidence type="ECO:0000313" key="11">
    <source>
        <dbReference type="Proteomes" id="UP000199354"/>
    </source>
</evidence>
<dbReference type="NCBIfam" id="TIGR00195">
    <property type="entry name" value="exoDNase_III"/>
    <property type="match status" value="1"/>
</dbReference>
<feature type="site" description="Interaction with DNA substrate" evidence="8">
    <location>
        <position position="245"/>
    </location>
</feature>
<feature type="binding site" evidence="7">
    <location>
        <position position="148"/>
    </location>
    <ligand>
        <name>Mg(2+)</name>
        <dbReference type="ChEBI" id="CHEBI:18420"/>
        <label>1</label>
    </ligand>
</feature>
<gene>
    <name evidence="10" type="ORF">SAMN02927903_00975</name>
</gene>
<dbReference type="GO" id="GO:0003677">
    <property type="term" value="F:DNA binding"/>
    <property type="evidence" value="ECO:0007669"/>
    <property type="project" value="InterPro"/>
</dbReference>
<dbReference type="GO" id="GO:0003906">
    <property type="term" value="F:DNA-(apurinic or apyrimidinic site) endonuclease activity"/>
    <property type="evidence" value="ECO:0007669"/>
    <property type="project" value="TreeGrafter"/>
</dbReference>
<sequence>MRIISYNVNGIRAAINKGFIEWLKATDPDVICLQEIKAVQEQIPTLDFELAGYPYHYWYPANKKGYSGVAILSKIKPDHVAFGTGIEHMDFEGRNIRADFGDISVMSFYMPSGTNAVRIPHKFMYMDDFQGYIRGLRKDHPNLVVCGDYNICHQAIDIHDPVRNKNVSGFLPEERSWLDGFINEGFIDSFRHFNKDPHHYTWWSNFGNARANNKGWRIDYILVSKPLENRLKRAVILPEAKHSDHCPILAEID</sequence>
<evidence type="ECO:0000256" key="7">
    <source>
        <dbReference type="PIRSR" id="PIRSR604808-2"/>
    </source>
</evidence>
<evidence type="ECO:0000256" key="8">
    <source>
        <dbReference type="PIRSR" id="PIRSR604808-3"/>
    </source>
</evidence>
<feature type="site" description="Transition state stabilizer" evidence="8">
    <location>
        <position position="150"/>
    </location>
</feature>
<dbReference type="PANTHER" id="PTHR22748:SF6">
    <property type="entry name" value="DNA-(APURINIC OR APYRIMIDINIC SITE) ENDONUCLEASE"/>
    <property type="match status" value="1"/>
</dbReference>
<dbReference type="InterPro" id="IPR004808">
    <property type="entry name" value="AP_endonuc_1"/>
</dbReference>
<feature type="binding site" evidence="7">
    <location>
        <position position="244"/>
    </location>
    <ligand>
        <name>Mg(2+)</name>
        <dbReference type="ChEBI" id="CHEBI:18420"/>
        <label>1</label>
    </ligand>
</feature>
<comment type="similarity">
    <text evidence="2">Belongs to the DNA repair enzymes AP/ExoA family.</text>
</comment>
<evidence type="ECO:0000259" key="9">
    <source>
        <dbReference type="Pfam" id="PF03372"/>
    </source>
</evidence>
<protein>
    <submittedName>
        <fullName evidence="10">Exodeoxyribonuclease-3</fullName>
    </submittedName>
</protein>
<feature type="binding site" evidence="7">
    <location>
        <position position="245"/>
    </location>
    <ligand>
        <name>Mg(2+)</name>
        <dbReference type="ChEBI" id="CHEBI:18420"/>
        <label>1</label>
    </ligand>
</feature>
<dbReference type="AlphaFoldDB" id="A0A1G5E9E0"/>
<feature type="binding site" evidence="7">
    <location>
        <position position="7"/>
    </location>
    <ligand>
        <name>Mg(2+)</name>
        <dbReference type="ChEBI" id="CHEBI:18420"/>
        <label>1</label>
    </ligand>
</feature>
<feature type="domain" description="Endonuclease/exonuclease/phosphatase" evidence="9">
    <location>
        <begin position="4"/>
        <end position="245"/>
    </location>
</feature>
<dbReference type="Gene3D" id="3.60.10.10">
    <property type="entry name" value="Endonuclease/exonuclease/phosphatase"/>
    <property type="match status" value="1"/>
</dbReference>
<evidence type="ECO:0000256" key="1">
    <source>
        <dbReference type="ARBA" id="ARBA00001936"/>
    </source>
</evidence>
<dbReference type="FunFam" id="3.60.10.10:FF:000026">
    <property type="entry name" value="Exodeoxyribonuclease III"/>
    <property type="match status" value="1"/>
</dbReference>
<dbReference type="Pfam" id="PF03372">
    <property type="entry name" value="Exo_endo_phos"/>
    <property type="match status" value="1"/>
</dbReference>
<dbReference type="SUPFAM" id="SSF56219">
    <property type="entry name" value="DNase I-like"/>
    <property type="match status" value="1"/>
</dbReference>
<feature type="binding site" evidence="7">
    <location>
        <position position="150"/>
    </location>
    <ligand>
        <name>Mg(2+)</name>
        <dbReference type="ChEBI" id="CHEBI:18420"/>
        <label>1</label>
    </ligand>
</feature>
<dbReference type="STRING" id="490189.SAMN02927903_00975"/>
<reference evidence="10 11" key="1">
    <citation type="submission" date="2016-10" db="EMBL/GenBank/DDBJ databases">
        <authorList>
            <person name="de Groot N.N."/>
        </authorList>
    </citation>
    <scope>NUCLEOTIDE SEQUENCE [LARGE SCALE GENOMIC DNA]</scope>
    <source>
        <strain evidence="10 11">CGMCC 1.7031</strain>
    </source>
</reference>
<organism evidence="10 11">
    <name type="scientific">Flavobacterium caeni</name>
    <dbReference type="NCBI Taxonomy" id="490189"/>
    <lineage>
        <taxon>Bacteria</taxon>
        <taxon>Pseudomonadati</taxon>
        <taxon>Bacteroidota</taxon>
        <taxon>Flavobacteriia</taxon>
        <taxon>Flavobacteriales</taxon>
        <taxon>Flavobacteriaceae</taxon>
        <taxon>Flavobacterium</taxon>
    </lineage>
</organism>
<dbReference type="PROSITE" id="PS00727">
    <property type="entry name" value="AP_NUCLEASE_F1_2"/>
    <property type="match status" value="1"/>
</dbReference>
<dbReference type="PANTHER" id="PTHR22748">
    <property type="entry name" value="AP ENDONUCLEASE"/>
    <property type="match status" value="1"/>
</dbReference>
<keyword evidence="4" id="KW-0378">Hydrolase</keyword>
<dbReference type="InterPro" id="IPR005135">
    <property type="entry name" value="Endo/exonuclease/phosphatase"/>
</dbReference>
<dbReference type="PROSITE" id="PS00726">
    <property type="entry name" value="AP_NUCLEASE_F1_1"/>
    <property type="match status" value="1"/>
</dbReference>
<feature type="active site" description="Proton donor/acceptor" evidence="6">
    <location>
        <position position="148"/>
    </location>
</feature>
<comment type="cofactor">
    <cofactor evidence="7">
        <name>Mg(2+)</name>
        <dbReference type="ChEBI" id="CHEBI:18420"/>
    </cofactor>
    <cofactor evidence="7">
        <name>Mn(2+)</name>
        <dbReference type="ChEBI" id="CHEBI:29035"/>
    </cofactor>
    <text evidence="7">Probably binds two magnesium or manganese ions per subunit.</text>
</comment>
<feature type="active site" evidence="6">
    <location>
        <position position="109"/>
    </location>
</feature>
<evidence type="ECO:0000256" key="4">
    <source>
        <dbReference type="ARBA" id="ARBA00022801"/>
    </source>
</evidence>
<dbReference type="RefSeq" id="WP_091141340.1">
    <property type="nucleotide sequence ID" value="NZ_FMVF01000004.1"/>
</dbReference>
<comment type="cofactor">
    <cofactor evidence="1">
        <name>Mn(2+)</name>
        <dbReference type="ChEBI" id="CHEBI:29035"/>
    </cofactor>
</comment>
<evidence type="ECO:0000256" key="5">
    <source>
        <dbReference type="ARBA" id="ARBA00022842"/>
    </source>
</evidence>
<evidence type="ECO:0000256" key="6">
    <source>
        <dbReference type="PIRSR" id="PIRSR604808-1"/>
    </source>
</evidence>
<keyword evidence="11" id="KW-1185">Reference proteome</keyword>
<dbReference type="OrthoDB" id="9803914at2"/>
<dbReference type="InterPro" id="IPR020848">
    <property type="entry name" value="AP_endonuclease_F1_CS"/>
</dbReference>
<name>A0A1G5E9E0_9FLAO</name>
<dbReference type="PROSITE" id="PS51435">
    <property type="entry name" value="AP_NUCLEASE_F1_4"/>
    <property type="match status" value="1"/>
</dbReference>
<dbReference type="InterPro" id="IPR036691">
    <property type="entry name" value="Endo/exonu/phosph_ase_sf"/>
</dbReference>
<dbReference type="CDD" id="cd10281">
    <property type="entry name" value="Nape_like_AP-endo"/>
    <property type="match status" value="1"/>
</dbReference>
<dbReference type="PROSITE" id="PS00728">
    <property type="entry name" value="AP_NUCLEASE_F1_3"/>
    <property type="match status" value="1"/>
</dbReference>
<dbReference type="GO" id="GO:0008081">
    <property type="term" value="F:phosphoric diester hydrolase activity"/>
    <property type="evidence" value="ECO:0007669"/>
    <property type="project" value="TreeGrafter"/>
</dbReference>
<dbReference type="InterPro" id="IPR020847">
    <property type="entry name" value="AP_endonuclease_F1_BS"/>
</dbReference>
<feature type="site" description="Important for catalytic activity" evidence="8">
    <location>
        <position position="219"/>
    </location>
</feature>
<proteinExistence type="inferred from homology"/>
<keyword evidence="3 7" id="KW-0479">Metal-binding</keyword>
<accession>A0A1G5E9E0</accession>
<dbReference type="GO" id="GO:0006284">
    <property type="term" value="P:base-excision repair"/>
    <property type="evidence" value="ECO:0007669"/>
    <property type="project" value="TreeGrafter"/>
</dbReference>
<dbReference type="EMBL" id="FMVF01000004">
    <property type="protein sequence ID" value="SCY23128.1"/>
    <property type="molecule type" value="Genomic_DNA"/>
</dbReference>
<evidence type="ECO:0000313" key="10">
    <source>
        <dbReference type="EMBL" id="SCY23128.1"/>
    </source>
</evidence>
<feature type="active site" description="Proton acceptor" evidence="6">
    <location>
        <position position="245"/>
    </location>
</feature>
<keyword evidence="7" id="KW-0464">Manganese</keyword>